<dbReference type="GO" id="GO:0033877">
    <property type="term" value="F:succinyl-CoA:(R)-benzylsuccinate CoA-transferase activity"/>
    <property type="evidence" value="ECO:0007669"/>
    <property type="project" value="UniProtKB-EC"/>
</dbReference>
<protein>
    <submittedName>
        <fullName evidence="2">Succinyl-CoA:(R)-benzylsuccinate CoA-transferase subunit BbsF</fullName>
        <ecNumber evidence="2">2.8.3.15</ecNumber>
    </submittedName>
</protein>
<dbReference type="Gene3D" id="3.30.1540.10">
    <property type="entry name" value="formyl-coa transferase, domain 3"/>
    <property type="match status" value="1"/>
</dbReference>
<dbReference type="InterPro" id="IPR003673">
    <property type="entry name" value="CoA-Trfase_fam_III"/>
</dbReference>
<sequence length="385" mass="40522">MGGLLAGVRVLELSRILAGPWAGQVLADLGAEVIKVENPSGGDDTRSWGPPFVTDAEGAAIADLSAYFLAANRGKRSVRVDFTRPEGQEQVRRLAAHCDVVIENFKVGGLAKYGLDYPGLKALNPTLVYASITGFGQTGPYAHRAGYDFMIQGLGGLMSLTGQPDGEPVKVGVALTDVLTGLYTAIGVLAALHHARASGESHYLDVALLDVQVASLANQALNYLVSGRAPARLGNSHPNIVPYQAFATADGHIILAVGNDGQFARFVQVAGRPELAADPRFATNPERVAHRDLLVPLLADLLKTRPSRDWLAALEAVGVPSGPINAMDAVFADPQVAARGLKLEHRLEDGTPLPGVALPFCVDGRRPQAEGAPPRLGQHDALLTA</sequence>
<dbReference type="InterPro" id="IPR050483">
    <property type="entry name" value="CoA-transferase_III_domain"/>
</dbReference>
<evidence type="ECO:0000313" key="2">
    <source>
        <dbReference type="EMBL" id="OIQ89997.1"/>
    </source>
</evidence>
<name>A0A1J5RPH1_9ZZZZ</name>
<dbReference type="InterPro" id="IPR023606">
    <property type="entry name" value="CoA-Trfase_III_dom_1_sf"/>
</dbReference>
<dbReference type="EC" id="2.8.3.15" evidence="2"/>
<dbReference type="InterPro" id="IPR044855">
    <property type="entry name" value="CoA-Trfase_III_dom3_sf"/>
</dbReference>
<keyword evidence="1 2" id="KW-0808">Transferase</keyword>
<dbReference type="AlphaFoldDB" id="A0A1J5RPH1"/>
<gene>
    <name evidence="2" type="primary">bbsF_2</name>
    <name evidence="2" type="ORF">GALL_281350</name>
</gene>
<proteinExistence type="predicted"/>
<accession>A0A1J5RPH1</accession>
<dbReference type="SUPFAM" id="SSF89796">
    <property type="entry name" value="CoA-transferase family III (CaiB/BaiF)"/>
    <property type="match status" value="1"/>
</dbReference>
<dbReference type="EMBL" id="MLJW01000309">
    <property type="protein sequence ID" value="OIQ89997.1"/>
    <property type="molecule type" value="Genomic_DNA"/>
</dbReference>
<organism evidence="2">
    <name type="scientific">mine drainage metagenome</name>
    <dbReference type="NCBI Taxonomy" id="410659"/>
    <lineage>
        <taxon>unclassified sequences</taxon>
        <taxon>metagenomes</taxon>
        <taxon>ecological metagenomes</taxon>
    </lineage>
</organism>
<dbReference type="Gene3D" id="3.40.50.10540">
    <property type="entry name" value="Crotonobetainyl-coa:carnitine coa-transferase, domain 1"/>
    <property type="match status" value="1"/>
</dbReference>
<dbReference type="PANTHER" id="PTHR48207">
    <property type="entry name" value="SUCCINATE--HYDROXYMETHYLGLUTARATE COA-TRANSFERASE"/>
    <property type="match status" value="1"/>
</dbReference>
<comment type="caution">
    <text evidence="2">The sequence shown here is derived from an EMBL/GenBank/DDBJ whole genome shotgun (WGS) entry which is preliminary data.</text>
</comment>
<reference evidence="2" key="1">
    <citation type="submission" date="2016-10" db="EMBL/GenBank/DDBJ databases">
        <title>Sequence of Gallionella enrichment culture.</title>
        <authorList>
            <person name="Poehlein A."/>
            <person name="Muehling M."/>
            <person name="Daniel R."/>
        </authorList>
    </citation>
    <scope>NUCLEOTIDE SEQUENCE</scope>
</reference>
<evidence type="ECO:0000256" key="1">
    <source>
        <dbReference type="ARBA" id="ARBA00022679"/>
    </source>
</evidence>
<dbReference type="Pfam" id="PF02515">
    <property type="entry name" value="CoA_transf_3"/>
    <property type="match status" value="1"/>
</dbReference>
<dbReference type="PANTHER" id="PTHR48207:SF3">
    <property type="entry name" value="SUCCINATE--HYDROXYMETHYLGLUTARATE COA-TRANSFERASE"/>
    <property type="match status" value="1"/>
</dbReference>